<keyword evidence="2" id="KW-1185">Reference proteome</keyword>
<dbReference type="EMBL" id="CP051754">
    <property type="protein sequence ID" value="QPJ86410.1"/>
    <property type="molecule type" value="Genomic_DNA"/>
</dbReference>
<gene>
    <name evidence="1" type="ORF">HH195_11080</name>
</gene>
<name>A0ACD1BFS1_9CLOT</name>
<accession>A0ACD1BFS1</accession>
<keyword evidence="1" id="KW-0808">Transferase</keyword>
<dbReference type="Proteomes" id="UP000594603">
    <property type="component" value="Chromosome"/>
</dbReference>
<sequence>MARGLFLAFPGHGHVNPTIGLVNELIRKGDEIIYICSEEFRSKFENTGAKFIGFDLDLSDFDGKNTIDNMGERFLKIFKNILNLAIEQEGEFDYIVVDPFIRPGTKIVEKFKVKKVITISTTFAINKEFSERILKSMSQDKSTIDKMTENFIKLKPEFEKLGKEFGISFPEKPIELITGVKNDLTIVFTSKYYQPNAEVFDETYKFVGPSIFDRRELEDFKIENSKNKKIVYISLGTIANTNIEFYKNCFKALGSREDLMVIMSVGKKINISDLGQIPTNFKLYNYVPQLEVLKKVDLFITHGGMNSSSEGLYNNVPLIVVPQFGDQPVVAKRVEELGAGVPLMGDISPLAIENAVNKILSDNSYKENAKKVGESLRECGGYKKAAEAIHKVI</sequence>
<proteinExistence type="predicted"/>
<reference evidence="1" key="1">
    <citation type="submission" date="2020-04" db="EMBL/GenBank/DDBJ databases">
        <title>A novel bacterium ('Candidatus Sarcina troglodytae' sp. nov.) linked to a protracted, uniformly lethal epizootic among sanctuary western chimpanzees (Pan troglodytes verus) in Sierra Leone.</title>
        <authorList>
            <person name="Owens L.A."/>
            <person name="Colitti B."/>
            <person name="Hirji I."/>
            <person name="Pizaro A."/>
            <person name="Jaffe J.E."/>
            <person name="Moittie S."/>
            <person name="Bishop-Lilly K.A."/>
            <person name="Estrella L.A."/>
            <person name="Voegtly L.J."/>
            <person name="Kuhn J.H."/>
            <person name="Suen G."/>
            <person name="Deblois C.L."/>
            <person name="Dunn C."/>
            <person name="Juan-Salles C."/>
            <person name="Goldberg T.L."/>
        </authorList>
    </citation>
    <scope>NUCLEOTIDE SEQUENCE</scope>
    <source>
        <strain evidence="1">JB2</strain>
    </source>
</reference>
<organism evidence="1 2">
    <name type="scientific">Candidatus Sarcina troglodytae</name>
    <dbReference type="NCBI Taxonomy" id="2726954"/>
    <lineage>
        <taxon>Bacteria</taxon>
        <taxon>Bacillati</taxon>
        <taxon>Bacillota</taxon>
        <taxon>Clostridia</taxon>
        <taxon>Eubacteriales</taxon>
        <taxon>Clostridiaceae</taxon>
        <taxon>Sarcina</taxon>
    </lineage>
</organism>
<protein>
    <submittedName>
        <fullName evidence="1">Glycosyl transferase</fullName>
    </submittedName>
</protein>
<evidence type="ECO:0000313" key="1">
    <source>
        <dbReference type="EMBL" id="QPJ86410.1"/>
    </source>
</evidence>
<evidence type="ECO:0000313" key="2">
    <source>
        <dbReference type="Proteomes" id="UP000594603"/>
    </source>
</evidence>